<reference evidence="2" key="3">
    <citation type="submission" date="2021-01" db="EMBL/GenBank/DDBJ databases">
        <authorList>
            <consortium name="Genoscope - CEA"/>
            <person name="William W."/>
        </authorList>
    </citation>
    <scope>NUCLEOTIDE SEQUENCE</scope>
</reference>
<dbReference type="EMBL" id="LK031978">
    <property type="protein sequence ID" value="CDY07388.1"/>
    <property type="molecule type" value="Genomic_DNA"/>
</dbReference>
<evidence type="ECO:0000313" key="2">
    <source>
        <dbReference type="EMBL" id="CAF2186250.1"/>
    </source>
</evidence>
<evidence type="ECO:0000256" key="1">
    <source>
        <dbReference type="SAM" id="MobiDB-lite"/>
    </source>
</evidence>
<dbReference type="OMA" id="KETHHPH"/>
<proteinExistence type="predicted"/>
<sequence length="266" mass="29060">MAIEVCCSEAPDSRISPRNSFSYDLDSTDGEVRLDSTLLDSGSDLDFCFGSSCSVQEVSPADELFSDGKILPVQIKKVTFRVQRSASLSSSSSYSSSSSSSSFCNQRPAPEKKIMKLKDLLLNPESDFEDKAPKGLFLQFKRSISLNYDKSRNSKGLIRSLQFLSRSNSTGSALNPKPNLLPKENHHPHKTDILPKQTSLRRSSSLSASVPYRKPLARNSFGNGNGGVRVSPVLNFPPPAFISNVADGLFSIGSLCNGRTNRKTRL</sequence>
<evidence type="ECO:0000313" key="4">
    <source>
        <dbReference type="Proteomes" id="UP000028999"/>
    </source>
</evidence>
<organism evidence="3 4">
    <name type="scientific">Brassica napus</name>
    <name type="common">Rape</name>
    <dbReference type="NCBI Taxonomy" id="3708"/>
    <lineage>
        <taxon>Eukaryota</taxon>
        <taxon>Viridiplantae</taxon>
        <taxon>Streptophyta</taxon>
        <taxon>Embryophyta</taxon>
        <taxon>Tracheophyta</taxon>
        <taxon>Spermatophyta</taxon>
        <taxon>Magnoliopsida</taxon>
        <taxon>eudicotyledons</taxon>
        <taxon>Gunneridae</taxon>
        <taxon>Pentapetalae</taxon>
        <taxon>rosids</taxon>
        <taxon>malvids</taxon>
        <taxon>Brassicales</taxon>
        <taxon>Brassicaceae</taxon>
        <taxon>Brassiceae</taxon>
        <taxon>Brassica</taxon>
    </lineage>
</organism>
<dbReference type="PANTHER" id="PTHR36757">
    <property type="entry name" value="BNAANNG22500D PROTEIN"/>
    <property type="match status" value="1"/>
</dbReference>
<reference evidence="3" key="2">
    <citation type="submission" date="2014-06" db="EMBL/GenBank/DDBJ databases">
        <authorList>
            <person name="Genoscope - CEA"/>
        </authorList>
    </citation>
    <scope>NUCLEOTIDE SEQUENCE</scope>
</reference>
<feature type="compositionally biased region" description="Low complexity" evidence="1">
    <location>
        <begin position="200"/>
        <end position="209"/>
    </location>
</feature>
<dbReference type="Gramene" id="CDY07388">
    <property type="protein sequence ID" value="CDY07388"/>
    <property type="gene ID" value="GSBRNA2T00124371001"/>
</dbReference>
<feature type="region of interest" description="Disordered" evidence="1">
    <location>
        <begin position="168"/>
        <end position="209"/>
    </location>
</feature>
<dbReference type="PANTHER" id="PTHR36757:SF1">
    <property type="entry name" value="GENOME ASSEMBLY, CHROMOSOME: A04"/>
    <property type="match status" value="1"/>
</dbReference>
<keyword evidence="4" id="KW-1185">Reference proteome</keyword>
<dbReference type="AlphaFoldDB" id="A0A078F6W3"/>
<accession>A0A078F6W3</accession>
<evidence type="ECO:0000313" key="3">
    <source>
        <dbReference type="EMBL" id="CDY07388.1"/>
    </source>
</evidence>
<name>A0A078F6W3_BRANA</name>
<dbReference type="Proteomes" id="UP000028999">
    <property type="component" value="Unassembled WGS sequence"/>
</dbReference>
<protein>
    <submittedName>
        <fullName evidence="2">(rape) hypothetical protein</fullName>
    </submittedName>
    <submittedName>
        <fullName evidence="3">BnaA07g24670D protein</fullName>
    </submittedName>
</protein>
<dbReference type="KEGG" id="bna:106357105"/>
<dbReference type="Proteomes" id="UP001295469">
    <property type="component" value="Chromosome A07"/>
</dbReference>
<reference evidence="3 4" key="1">
    <citation type="journal article" date="2014" name="Science">
        <title>Plant genetics. Early allopolyploid evolution in the post-Neolithic Brassica napus oilseed genome.</title>
        <authorList>
            <person name="Chalhoub B."/>
            <person name="Denoeud F."/>
            <person name="Liu S."/>
            <person name="Parkin I.A."/>
            <person name="Tang H."/>
            <person name="Wang X."/>
            <person name="Chiquet J."/>
            <person name="Belcram H."/>
            <person name="Tong C."/>
            <person name="Samans B."/>
            <person name="Correa M."/>
            <person name="Da Silva C."/>
            <person name="Just J."/>
            <person name="Falentin C."/>
            <person name="Koh C.S."/>
            <person name="Le Clainche I."/>
            <person name="Bernard M."/>
            <person name="Bento P."/>
            <person name="Noel B."/>
            <person name="Labadie K."/>
            <person name="Alberti A."/>
            <person name="Charles M."/>
            <person name="Arnaud D."/>
            <person name="Guo H."/>
            <person name="Daviaud C."/>
            <person name="Alamery S."/>
            <person name="Jabbari K."/>
            <person name="Zhao M."/>
            <person name="Edger P.P."/>
            <person name="Chelaifa H."/>
            <person name="Tack D."/>
            <person name="Lassalle G."/>
            <person name="Mestiri I."/>
            <person name="Schnel N."/>
            <person name="Le Paslier M.C."/>
            <person name="Fan G."/>
            <person name="Renault V."/>
            <person name="Bayer P.E."/>
            <person name="Golicz A.A."/>
            <person name="Manoli S."/>
            <person name="Lee T.H."/>
            <person name="Thi V.H."/>
            <person name="Chalabi S."/>
            <person name="Hu Q."/>
            <person name="Fan C."/>
            <person name="Tollenaere R."/>
            <person name="Lu Y."/>
            <person name="Battail C."/>
            <person name="Shen J."/>
            <person name="Sidebottom C.H."/>
            <person name="Wang X."/>
            <person name="Canaguier A."/>
            <person name="Chauveau A."/>
            <person name="Berard A."/>
            <person name="Deniot G."/>
            <person name="Guan M."/>
            <person name="Liu Z."/>
            <person name="Sun F."/>
            <person name="Lim Y.P."/>
            <person name="Lyons E."/>
            <person name="Town C.D."/>
            <person name="Bancroft I."/>
            <person name="Wang X."/>
            <person name="Meng J."/>
            <person name="Ma J."/>
            <person name="Pires J.C."/>
            <person name="King G.J."/>
            <person name="Brunel D."/>
            <person name="Delourme R."/>
            <person name="Renard M."/>
            <person name="Aury J.M."/>
            <person name="Adams K.L."/>
            <person name="Batley J."/>
            <person name="Snowdon R.J."/>
            <person name="Tost J."/>
            <person name="Edwards D."/>
            <person name="Zhou Y."/>
            <person name="Hua W."/>
            <person name="Sharpe A.G."/>
            <person name="Paterson A.H."/>
            <person name="Guan C."/>
            <person name="Wincker P."/>
        </authorList>
    </citation>
    <scope>NUCLEOTIDE SEQUENCE [LARGE SCALE GENOMIC DNA]</scope>
    <source>
        <strain evidence="4">cv. Darmor-bzh</strain>
    </source>
</reference>
<dbReference type="EMBL" id="HG994361">
    <property type="protein sequence ID" value="CAF2186250.1"/>
    <property type="molecule type" value="Genomic_DNA"/>
</dbReference>
<dbReference type="PaxDb" id="3708-A0A078F6W3"/>
<dbReference type="OrthoDB" id="1923860at2759"/>
<gene>
    <name evidence="3" type="primary">BnaA07g24670D</name>
    <name evidence="2" type="ORF">DARMORV10_A07P32040.1</name>
    <name evidence="3" type="ORF">GSBRNA2T00124371001</name>
</gene>